<name>I3DUP2_BACMM</name>
<keyword evidence="1" id="KW-0812">Transmembrane</keyword>
<proteinExistence type="predicted"/>
<reference evidence="2 3" key="1">
    <citation type="journal article" date="2015" name="BMC Genomics">
        <title>Transcriptome analysis of thermophilic methylotrophic Bacillus methanolicus MGA3 using RNA-sequencing provides detailed insights into its previously uncharted transcriptional landscape.</title>
        <authorList>
            <person name="Irla M."/>
            <person name="Neshat A."/>
            <person name="Brautaset T."/>
            <person name="Ruckert C."/>
            <person name="Kalinowski J."/>
            <person name="Wendisch V.F."/>
        </authorList>
    </citation>
    <scope>NUCLEOTIDE SEQUENCE [LARGE SCALE GENOMIC DNA]</scope>
    <source>
        <strain evidence="3">MGA3 / ATCC 53907</strain>
    </source>
</reference>
<protein>
    <submittedName>
        <fullName evidence="2">Putative membrane protein</fullName>
    </submittedName>
</protein>
<dbReference type="HOGENOM" id="CLU_198061_3_1_9"/>
<dbReference type="KEGG" id="bmet:BMMGA3_14005"/>
<dbReference type="EMBL" id="CP007739">
    <property type="protein sequence ID" value="AIE61159.1"/>
    <property type="molecule type" value="Genomic_DNA"/>
</dbReference>
<keyword evidence="1" id="KW-0472">Membrane</keyword>
<organism evidence="2 3">
    <name type="scientific">Bacillus methanolicus (strain MGA3 / ATCC 53907)</name>
    <dbReference type="NCBI Taxonomy" id="796606"/>
    <lineage>
        <taxon>Bacteria</taxon>
        <taxon>Bacillati</taxon>
        <taxon>Bacillota</taxon>
        <taxon>Bacilli</taxon>
        <taxon>Bacillales</taxon>
        <taxon>Bacillaceae</taxon>
        <taxon>Bacillus</taxon>
    </lineage>
</organism>
<dbReference type="AlphaFoldDB" id="I3DUP2"/>
<sequence>MCFGSCGYGYAAPAAPNYGVNFALIVILFVLFILLIIVVCMFLYRHLLSSCKVKI</sequence>
<evidence type="ECO:0000313" key="2">
    <source>
        <dbReference type="EMBL" id="AIE61159.1"/>
    </source>
</evidence>
<gene>
    <name evidence="2" type="ORF">BMMGA3_14005</name>
</gene>
<keyword evidence="3" id="KW-1185">Reference proteome</keyword>
<dbReference type="Proteomes" id="UP000027602">
    <property type="component" value="Chromosome"/>
</dbReference>
<accession>I3DUP2</accession>
<keyword evidence="1" id="KW-1133">Transmembrane helix</keyword>
<evidence type="ECO:0000313" key="3">
    <source>
        <dbReference type="Proteomes" id="UP000027602"/>
    </source>
</evidence>
<feature type="transmembrane region" description="Helical" evidence="1">
    <location>
        <begin position="22"/>
        <end position="44"/>
    </location>
</feature>
<evidence type="ECO:0000256" key="1">
    <source>
        <dbReference type="SAM" id="Phobius"/>
    </source>
</evidence>
<dbReference type="RefSeq" id="WP_003349605.1">
    <property type="nucleotide sequence ID" value="NZ_ADWW01000005.1"/>
</dbReference>